<name>A0ACC2WUY9_9TREE</name>
<keyword evidence="2" id="KW-1185">Reference proteome</keyword>
<evidence type="ECO:0000313" key="1">
    <source>
        <dbReference type="EMBL" id="KAJ9115599.1"/>
    </source>
</evidence>
<comment type="caution">
    <text evidence="1">The sequence shown here is derived from an EMBL/GenBank/DDBJ whole genome shotgun (WGS) entry which is preliminary data.</text>
</comment>
<sequence length="609" mass="67121">MADHEQQPSDYSAQQDESAVALTTAGEPEPPIAVHSEPIERDHEAVDTEQGNLEQAAAFTGDDAQAASATQAATATVYDDQLPNVDATMNDEPITTTTMDLEQQPATEMTNDVPADIEMDNAQPVPAEPISVLPKFEDLISEQQVMDPAPAETVPPATEEPVAGQDEIVAEDNKEEPTDVPLTESADDANIVEAVDQKEPEAEAGEVDNGNAGEDSADDLFGSDDEAPKTRNGNTANDDSESEDISPEQAAARAEDEDEDDEDMPMRKKQRAGSPSASDAGGEHYERGVDADRNNRDLRQDEEDERKAEEPDENDEALARKRALDARIEAIGKAGKRKRSRKKDDSEDLGLDRHIEEMTTKMDSAIRDDIEANRNKRPAVHKTKILDQVIAVLQNASLQQSMLESNDFLSTLRRFIEPMEDGSLPSLTIQKGILFQLGRLDGMEVIHLRNSGLGKVVNFYTRCKRSQPEVIRQANLLIDRWSKPILDTGNNAKASMRARAEADREDEGHRRGDGGERGEGSDSDNGRQKDRKQQRTGELLRQRVLSRGADEAAPQKGTRLPNVIGHAYAVAPQARRSVKGPEEQALEEARQREMERINRFKKKAFQASR</sequence>
<accession>A0ACC2WUY9</accession>
<protein>
    <submittedName>
        <fullName evidence="1">Uncharacterized protein</fullName>
    </submittedName>
</protein>
<gene>
    <name evidence="1" type="ORF">QFC20_000924</name>
</gene>
<reference evidence="1" key="1">
    <citation type="submission" date="2023-04" db="EMBL/GenBank/DDBJ databases">
        <title>Draft Genome sequencing of Naganishia species isolated from polar environments using Oxford Nanopore Technology.</title>
        <authorList>
            <person name="Leo P."/>
            <person name="Venkateswaran K."/>
        </authorList>
    </citation>
    <scope>NUCLEOTIDE SEQUENCE</scope>
    <source>
        <strain evidence="1">MNA-CCFEE 5262</strain>
    </source>
</reference>
<dbReference type="Proteomes" id="UP001230649">
    <property type="component" value="Unassembled WGS sequence"/>
</dbReference>
<evidence type="ECO:0000313" key="2">
    <source>
        <dbReference type="Proteomes" id="UP001230649"/>
    </source>
</evidence>
<dbReference type="EMBL" id="JASBWS010000005">
    <property type="protein sequence ID" value="KAJ9115599.1"/>
    <property type="molecule type" value="Genomic_DNA"/>
</dbReference>
<organism evidence="1 2">
    <name type="scientific">Naganishia adeliensis</name>
    <dbReference type="NCBI Taxonomy" id="92952"/>
    <lineage>
        <taxon>Eukaryota</taxon>
        <taxon>Fungi</taxon>
        <taxon>Dikarya</taxon>
        <taxon>Basidiomycota</taxon>
        <taxon>Agaricomycotina</taxon>
        <taxon>Tremellomycetes</taxon>
        <taxon>Filobasidiales</taxon>
        <taxon>Filobasidiaceae</taxon>
        <taxon>Naganishia</taxon>
    </lineage>
</organism>
<proteinExistence type="predicted"/>